<feature type="transmembrane region" description="Helical" evidence="1">
    <location>
        <begin position="73"/>
        <end position="90"/>
    </location>
</feature>
<name>A0ABV7XUY2_9FLAO</name>
<dbReference type="EMBL" id="JBHRYO010000002">
    <property type="protein sequence ID" value="MFC3755604.1"/>
    <property type="molecule type" value="Genomic_DNA"/>
</dbReference>
<organism evidence="2 3">
    <name type="scientific">Chryseobacterium tructae</name>
    <dbReference type="NCBI Taxonomy" id="1037380"/>
    <lineage>
        <taxon>Bacteria</taxon>
        <taxon>Pseudomonadati</taxon>
        <taxon>Bacteroidota</taxon>
        <taxon>Flavobacteriia</taxon>
        <taxon>Flavobacteriales</taxon>
        <taxon>Weeksellaceae</taxon>
        <taxon>Chryseobacterium group</taxon>
        <taxon>Chryseobacterium</taxon>
    </lineage>
</organism>
<evidence type="ECO:0000313" key="2">
    <source>
        <dbReference type="EMBL" id="MFC3755604.1"/>
    </source>
</evidence>
<sequence length="151" mass="16786">MKQIEKILESYFLMALLNILIFIGYIDIARLPGGQFGMMPFGLMIAAGISLVAALLIVLIIKIKKSVTFATSTLIYNIIYLGILIFNGLGRPAVFNFSSSNAYLFSILIGFLVWGIALTVARFFPSRRNKTNIGKISNSKSNNTIEWTVRK</sequence>
<feature type="transmembrane region" description="Helical" evidence="1">
    <location>
        <begin position="102"/>
        <end position="124"/>
    </location>
</feature>
<proteinExistence type="predicted"/>
<keyword evidence="1" id="KW-0812">Transmembrane</keyword>
<dbReference type="RefSeq" id="WP_290295641.1">
    <property type="nucleotide sequence ID" value="NZ_JAUFQR010000001.1"/>
</dbReference>
<feature type="transmembrane region" description="Helical" evidence="1">
    <location>
        <begin position="7"/>
        <end position="26"/>
    </location>
</feature>
<protein>
    <recommendedName>
        <fullName evidence="4">DUF4293 family protein</fullName>
    </recommendedName>
</protein>
<comment type="caution">
    <text evidence="2">The sequence shown here is derived from an EMBL/GenBank/DDBJ whole genome shotgun (WGS) entry which is preliminary data.</text>
</comment>
<dbReference type="Proteomes" id="UP001595735">
    <property type="component" value="Unassembled WGS sequence"/>
</dbReference>
<keyword evidence="1" id="KW-1133">Transmembrane helix</keyword>
<reference evidence="3" key="1">
    <citation type="journal article" date="2019" name="Int. J. Syst. Evol. Microbiol.">
        <title>The Global Catalogue of Microorganisms (GCM) 10K type strain sequencing project: providing services to taxonomists for standard genome sequencing and annotation.</title>
        <authorList>
            <consortium name="The Broad Institute Genomics Platform"/>
            <consortium name="The Broad Institute Genome Sequencing Center for Infectious Disease"/>
            <person name="Wu L."/>
            <person name="Ma J."/>
        </authorList>
    </citation>
    <scope>NUCLEOTIDE SEQUENCE [LARGE SCALE GENOMIC DNA]</scope>
    <source>
        <strain evidence="3">CECT 7798</strain>
    </source>
</reference>
<keyword evidence="3" id="KW-1185">Reference proteome</keyword>
<evidence type="ECO:0000313" key="3">
    <source>
        <dbReference type="Proteomes" id="UP001595735"/>
    </source>
</evidence>
<feature type="transmembrane region" description="Helical" evidence="1">
    <location>
        <begin position="38"/>
        <end position="61"/>
    </location>
</feature>
<keyword evidence="1" id="KW-0472">Membrane</keyword>
<gene>
    <name evidence="2" type="ORF">ACFONJ_06465</name>
</gene>
<evidence type="ECO:0008006" key="4">
    <source>
        <dbReference type="Google" id="ProtNLM"/>
    </source>
</evidence>
<evidence type="ECO:0000256" key="1">
    <source>
        <dbReference type="SAM" id="Phobius"/>
    </source>
</evidence>
<accession>A0ABV7XUY2</accession>